<gene>
    <name evidence="2" type="ORF">Pflav_035370</name>
</gene>
<keyword evidence="3" id="KW-1185">Reference proteome</keyword>
<proteinExistence type="predicted"/>
<evidence type="ECO:0000313" key="2">
    <source>
        <dbReference type="EMBL" id="BCB77127.1"/>
    </source>
</evidence>
<dbReference type="EMBL" id="AP022870">
    <property type="protein sequence ID" value="BCB77127.1"/>
    <property type="molecule type" value="Genomic_DNA"/>
</dbReference>
<reference evidence="2 3" key="1">
    <citation type="submission" date="2020-03" db="EMBL/GenBank/DDBJ databases">
        <title>Whole genome shotgun sequence of Phytohabitans flavus NBRC 107702.</title>
        <authorList>
            <person name="Komaki H."/>
            <person name="Tamura T."/>
        </authorList>
    </citation>
    <scope>NUCLEOTIDE SEQUENCE [LARGE SCALE GENOMIC DNA]</scope>
    <source>
        <strain evidence="2 3">NBRC 107702</strain>
    </source>
</reference>
<dbReference type="InterPro" id="IPR036390">
    <property type="entry name" value="WH_DNA-bd_sf"/>
</dbReference>
<dbReference type="PANTHER" id="PTHR43132:SF6">
    <property type="entry name" value="HTH-TYPE TRANSCRIPTIONAL REPRESSOR CZRA"/>
    <property type="match status" value="1"/>
</dbReference>
<dbReference type="SUPFAM" id="SSF46785">
    <property type="entry name" value="Winged helix' DNA-binding domain"/>
    <property type="match status" value="1"/>
</dbReference>
<organism evidence="2 3">
    <name type="scientific">Phytohabitans flavus</name>
    <dbReference type="NCBI Taxonomy" id="1076124"/>
    <lineage>
        <taxon>Bacteria</taxon>
        <taxon>Bacillati</taxon>
        <taxon>Actinomycetota</taxon>
        <taxon>Actinomycetes</taxon>
        <taxon>Micromonosporales</taxon>
        <taxon>Micromonosporaceae</taxon>
    </lineage>
</organism>
<dbReference type="Pfam" id="PF19361">
    <property type="entry name" value="DUF5937"/>
    <property type="match status" value="1"/>
</dbReference>
<accession>A0A6F8XTK9</accession>
<dbReference type="InterPro" id="IPR036388">
    <property type="entry name" value="WH-like_DNA-bd_sf"/>
</dbReference>
<dbReference type="AlphaFoldDB" id="A0A6F8XTK9"/>
<evidence type="ECO:0000313" key="3">
    <source>
        <dbReference type="Proteomes" id="UP000502508"/>
    </source>
</evidence>
<sequence>MEQFTLTLSAPAAGRTRFAYSVVKEVVQSVRTLGDPASHALHLPWVTATRPAVAALDLDLLAALVPVPTTYLPDFFTPRDVTLEPELGTELAQLRAAPAARVRAGIDRLPVATRDTPAVRALHDRPRAGLRRLAEQIEAYWEVAIAPHWPRMRRVLDGDVRYRAKRIAEGGLDRLFADLHPRVSWSGGTMRVAHHSLRAARTSLEDGLLLVPSIFCWPGVYSASAPWRQPMLTYPARGVATLWETGGAAPPAALAGVLGATRARLLAELGTPASTTDLAARTGLAAGSVSAQLTALRAAGLTAAHRDGRVVLYARTAAADALLRSAAGAGG</sequence>
<feature type="domain" description="DUF5937" evidence="1">
    <location>
        <begin position="126"/>
        <end position="237"/>
    </location>
</feature>
<evidence type="ECO:0000259" key="1">
    <source>
        <dbReference type="Pfam" id="PF19361"/>
    </source>
</evidence>
<name>A0A6F8XTK9_9ACTN</name>
<dbReference type="Proteomes" id="UP000502508">
    <property type="component" value="Chromosome"/>
</dbReference>
<reference evidence="2 3" key="2">
    <citation type="submission" date="2020-03" db="EMBL/GenBank/DDBJ databases">
        <authorList>
            <person name="Ichikawa N."/>
            <person name="Kimura A."/>
            <person name="Kitahashi Y."/>
            <person name="Uohara A."/>
        </authorList>
    </citation>
    <scope>NUCLEOTIDE SEQUENCE [LARGE SCALE GENOMIC DNA]</scope>
    <source>
        <strain evidence="2 3">NBRC 107702</strain>
    </source>
</reference>
<dbReference type="KEGG" id="pfla:Pflav_035370"/>
<dbReference type="RefSeq" id="WP_232071502.1">
    <property type="nucleotide sequence ID" value="NZ_AP022870.1"/>
</dbReference>
<dbReference type="InterPro" id="IPR045981">
    <property type="entry name" value="DUF5937"/>
</dbReference>
<dbReference type="CDD" id="cd00090">
    <property type="entry name" value="HTH_ARSR"/>
    <property type="match status" value="1"/>
</dbReference>
<dbReference type="InterPro" id="IPR051011">
    <property type="entry name" value="Metal_resp_trans_reg"/>
</dbReference>
<protein>
    <submittedName>
        <fullName evidence="2">Transcriptional regulator</fullName>
    </submittedName>
</protein>
<dbReference type="Gene3D" id="1.10.10.10">
    <property type="entry name" value="Winged helix-like DNA-binding domain superfamily/Winged helix DNA-binding domain"/>
    <property type="match status" value="1"/>
</dbReference>
<dbReference type="InterPro" id="IPR011991">
    <property type="entry name" value="ArsR-like_HTH"/>
</dbReference>
<dbReference type="PANTHER" id="PTHR43132">
    <property type="entry name" value="ARSENICAL RESISTANCE OPERON REPRESSOR ARSR-RELATED"/>
    <property type="match status" value="1"/>
</dbReference>